<dbReference type="Proteomes" id="UP000236743">
    <property type="component" value="Unassembled WGS sequence"/>
</dbReference>
<organism evidence="2 3">
    <name type="scientific">Bosea lathyri</name>
    <dbReference type="NCBI Taxonomy" id="1036778"/>
    <lineage>
        <taxon>Bacteria</taxon>
        <taxon>Pseudomonadati</taxon>
        <taxon>Pseudomonadota</taxon>
        <taxon>Alphaproteobacteria</taxon>
        <taxon>Hyphomicrobiales</taxon>
        <taxon>Boseaceae</taxon>
        <taxon>Bosea</taxon>
    </lineage>
</organism>
<evidence type="ECO:0000256" key="1">
    <source>
        <dbReference type="SAM" id="MobiDB-lite"/>
    </source>
</evidence>
<accession>A0A1H6BV51</accession>
<gene>
    <name evidence="2" type="ORF">SAMN04488115_108105</name>
</gene>
<reference evidence="2 3" key="1">
    <citation type="submission" date="2016-10" db="EMBL/GenBank/DDBJ databases">
        <authorList>
            <person name="de Groot N.N."/>
        </authorList>
    </citation>
    <scope>NUCLEOTIDE SEQUENCE [LARGE SCALE GENOMIC DNA]</scope>
    <source>
        <strain evidence="2 3">DSM 26656</strain>
    </source>
</reference>
<sequence length="71" mass="7434">MAVDQQFISDVKALVEARCKPGARSKAEARALLISEGIIGSDGRLTPEYGGPSPVFHAKPATDAAPTPEEN</sequence>
<feature type="region of interest" description="Disordered" evidence="1">
    <location>
        <begin position="43"/>
        <end position="71"/>
    </location>
</feature>
<dbReference type="EMBL" id="FNUY01000008">
    <property type="protein sequence ID" value="SEG64549.1"/>
    <property type="molecule type" value="Genomic_DNA"/>
</dbReference>
<proteinExistence type="predicted"/>
<evidence type="ECO:0000313" key="2">
    <source>
        <dbReference type="EMBL" id="SEG64549.1"/>
    </source>
</evidence>
<dbReference type="AlphaFoldDB" id="A0A1H6BV51"/>
<dbReference type="RefSeq" id="WP_103874071.1">
    <property type="nucleotide sequence ID" value="NZ_FNUY01000008.1"/>
</dbReference>
<protein>
    <submittedName>
        <fullName evidence="2">Uncharacterized protein</fullName>
    </submittedName>
</protein>
<name>A0A1H6BV51_9HYPH</name>
<keyword evidence="3" id="KW-1185">Reference proteome</keyword>
<evidence type="ECO:0000313" key="3">
    <source>
        <dbReference type="Proteomes" id="UP000236743"/>
    </source>
</evidence>